<name>A0A1T4JMA7_9LACT</name>
<dbReference type="STRING" id="1121925.SAMN02746011_00163"/>
<evidence type="ECO:0000256" key="9">
    <source>
        <dbReference type="RuleBase" id="RU362011"/>
    </source>
</evidence>
<dbReference type="SUPFAM" id="SSF158791">
    <property type="entry name" value="MgtE N-terminal domain-like"/>
    <property type="match status" value="1"/>
</dbReference>
<dbReference type="EMBL" id="FUWO01000001">
    <property type="protein sequence ID" value="SJZ31294.1"/>
    <property type="molecule type" value="Genomic_DNA"/>
</dbReference>
<sequence>MKGILELNKKELFDLTEKLNRMHEVDLAHYMEELDTEEILFISRLIKKEQLSEAFAELGTDYKQAMIEHLSDSELETVIQHLDSFELAETMREVPANIVKRLIRHIDGTRRPLINQVLGYPEESVGSIMGVELVKCYENDTLETIIEKVKTAQFDAEFLQVIWVVNHSQQLQGFINVADLLRYQDQPLSELIKHDVISINTLADQEEAAKLMNKYHLSVLPVIDEEGCLVGVISTETVLEVIEEEFSEDIAQMQGVANIDEGYLEESAYSHFLKRIKWLLILMITATMTGYIIQRYDDIISTSVVLAAYIPMLMDSGGNAGGQATTVIIRSLTLGELDSGDILKIVWKELRIALMVGLSLAIINIIRIGMMDHVSLMVNLTVSLSLMCTIVMAKLVGAVLPFIGLFFKQDPVVMAGPLITTVVDTFALIIYFEIASLLLGI</sequence>
<dbReference type="InterPro" id="IPR006667">
    <property type="entry name" value="SLC41_membr_dom"/>
</dbReference>
<comment type="function">
    <text evidence="9">Acts as a magnesium transporter.</text>
</comment>
<comment type="subcellular location">
    <subcellularLocation>
        <location evidence="9">Cell membrane</location>
        <topology evidence="9">Multi-pass membrane protein</topology>
    </subcellularLocation>
    <subcellularLocation>
        <location evidence="1">Membrane</location>
        <topology evidence="1">Multi-pass membrane protein</topology>
    </subcellularLocation>
</comment>
<feature type="domain" description="CBS" evidence="10">
    <location>
        <begin position="191"/>
        <end position="248"/>
    </location>
</feature>
<evidence type="ECO:0000313" key="12">
    <source>
        <dbReference type="Proteomes" id="UP000189941"/>
    </source>
</evidence>
<dbReference type="PANTHER" id="PTHR43773">
    <property type="entry name" value="MAGNESIUM TRANSPORTER MGTE"/>
    <property type="match status" value="1"/>
</dbReference>
<dbReference type="Pfam" id="PF01769">
    <property type="entry name" value="MgtE"/>
    <property type="match status" value="1"/>
</dbReference>
<dbReference type="Pfam" id="PF00571">
    <property type="entry name" value="CBS"/>
    <property type="match status" value="2"/>
</dbReference>
<dbReference type="Gene3D" id="1.25.60.10">
    <property type="entry name" value="MgtE N-terminal domain-like"/>
    <property type="match status" value="1"/>
</dbReference>
<dbReference type="Proteomes" id="UP000189941">
    <property type="component" value="Unassembled WGS sequence"/>
</dbReference>
<dbReference type="InterPro" id="IPR036739">
    <property type="entry name" value="SLC41_membr_dom_sf"/>
</dbReference>
<dbReference type="Pfam" id="PF03448">
    <property type="entry name" value="MgtE_N"/>
    <property type="match status" value="1"/>
</dbReference>
<gene>
    <name evidence="11" type="ORF">SAMN02746011_00163</name>
</gene>
<evidence type="ECO:0000256" key="1">
    <source>
        <dbReference type="ARBA" id="ARBA00004141"/>
    </source>
</evidence>
<comment type="caution">
    <text evidence="9">Lacks conserved residue(s) required for the propagation of feature annotation.</text>
</comment>
<proteinExistence type="inferred from homology"/>
<evidence type="ECO:0000256" key="6">
    <source>
        <dbReference type="ARBA" id="ARBA00022989"/>
    </source>
</evidence>
<feature type="domain" description="CBS" evidence="10">
    <location>
        <begin position="129"/>
        <end position="190"/>
    </location>
</feature>
<dbReference type="SMART" id="SM00924">
    <property type="entry name" value="MgtE_N"/>
    <property type="match status" value="1"/>
</dbReference>
<dbReference type="AlphaFoldDB" id="A0A1T4JMA7"/>
<feature type="transmembrane region" description="Helical" evidence="9">
    <location>
        <begin position="413"/>
        <end position="439"/>
    </location>
</feature>
<keyword evidence="9" id="KW-0479">Metal-binding</keyword>
<keyword evidence="12" id="KW-1185">Reference proteome</keyword>
<feature type="transmembrane region" description="Helical" evidence="9">
    <location>
        <begin position="352"/>
        <end position="370"/>
    </location>
</feature>
<dbReference type="Gene3D" id="1.10.357.20">
    <property type="entry name" value="SLC41 divalent cation transporters, integral membrane domain"/>
    <property type="match status" value="1"/>
</dbReference>
<protein>
    <recommendedName>
        <fullName evidence="9">Magnesium transporter MgtE</fullName>
    </recommendedName>
</protein>
<dbReference type="InterPro" id="IPR038076">
    <property type="entry name" value="MgtE_N_sf"/>
</dbReference>
<dbReference type="NCBIfam" id="TIGR00400">
    <property type="entry name" value="mgtE"/>
    <property type="match status" value="1"/>
</dbReference>
<evidence type="ECO:0000256" key="3">
    <source>
        <dbReference type="ARBA" id="ARBA00022448"/>
    </source>
</evidence>
<evidence type="ECO:0000256" key="5">
    <source>
        <dbReference type="ARBA" id="ARBA00022842"/>
    </source>
</evidence>
<keyword evidence="9" id="KW-1003">Cell membrane</keyword>
<keyword evidence="8" id="KW-0129">CBS domain</keyword>
<dbReference type="InterPro" id="IPR006669">
    <property type="entry name" value="MgtE_transporter"/>
</dbReference>
<reference evidence="12" key="1">
    <citation type="submission" date="2017-02" db="EMBL/GenBank/DDBJ databases">
        <authorList>
            <person name="Varghese N."/>
            <person name="Submissions S."/>
        </authorList>
    </citation>
    <scope>NUCLEOTIDE SEQUENCE [LARGE SCALE GENOMIC DNA]</scope>
    <source>
        <strain evidence="12">DSM 15739</strain>
    </source>
</reference>
<dbReference type="PROSITE" id="PS51371">
    <property type="entry name" value="CBS"/>
    <property type="match status" value="2"/>
</dbReference>
<evidence type="ECO:0000256" key="8">
    <source>
        <dbReference type="PROSITE-ProRule" id="PRU00703"/>
    </source>
</evidence>
<dbReference type="Gene3D" id="3.10.580.10">
    <property type="entry name" value="CBS-domain"/>
    <property type="match status" value="1"/>
</dbReference>
<feature type="transmembrane region" description="Helical" evidence="9">
    <location>
        <begin position="382"/>
        <end position="407"/>
    </location>
</feature>
<dbReference type="SMART" id="SM00116">
    <property type="entry name" value="CBS"/>
    <property type="match status" value="2"/>
</dbReference>
<dbReference type="RefSeq" id="WP_078755042.1">
    <property type="nucleotide sequence ID" value="NZ_FUWO01000001.1"/>
</dbReference>
<dbReference type="GO" id="GO:0005886">
    <property type="term" value="C:plasma membrane"/>
    <property type="evidence" value="ECO:0007669"/>
    <property type="project" value="UniProtKB-SubCell"/>
</dbReference>
<dbReference type="GO" id="GO:0015095">
    <property type="term" value="F:magnesium ion transmembrane transporter activity"/>
    <property type="evidence" value="ECO:0007669"/>
    <property type="project" value="UniProtKB-UniRule"/>
</dbReference>
<evidence type="ECO:0000313" key="11">
    <source>
        <dbReference type="EMBL" id="SJZ31294.1"/>
    </source>
</evidence>
<keyword evidence="7 9" id="KW-0472">Membrane</keyword>
<dbReference type="InterPro" id="IPR000644">
    <property type="entry name" value="CBS_dom"/>
</dbReference>
<evidence type="ECO:0000259" key="10">
    <source>
        <dbReference type="PROSITE" id="PS51371"/>
    </source>
</evidence>
<dbReference type="InterPro" id="IPR046342">
    <property type="entry name" value="CBS_dom_sf"/>
</dbReference>
<dbReference type="OrthoDB" id="9790355at2"/>
<dbReference type="CDD" id="cd04606">
    <property type="entry name" value="CBS_pair_Mg_transporter"/>
    <property type="match status" value="1"/>
</dbReference>
<evidence type="ECO:0000256" key="2">
    <source>
        <dbReference type="ARBA" id="ARBA00009749"/>
    </source>
</evidence>
<dbReference type="PANTHER" id="PTHR43773:SF1">
    <property type="entry name" value="MAGNESIUM TRANSPORTER MGTE"/>
    <property type="match status" value="1"/>
</dbReference>
<organism evidence="11 12">
    <name type="scientific">Globicatella sulfidifaciens DSM 15739</name>
    <dbReference type="NCBI Taxonomy" id="1121925"/>
    <lineage>
        <taxon>Bacteria</taxon>
        <taxon>Bacillati</taxon>
        <taxon>Bacillota</taxon>
        <taxon>Bacilli</taxon>
        <taxon>Lactobacillales</taxon>
        <taxon>Aerococcaceae</taxon>
        <taxon>Globicatella</taxon>
    </lineage>
</organism>
<keyword evidence="5 9" id="KW-0460">Magnesium</keyword>
<comment type="similarity">
    <text evidence="2 9">Belongs to the SLC41A transporter family.</text>
</comment>
<evidence type="ECO:0000256" key="4">
    <source>
        <dbReference type="ARBA" id="ARBA00022692"/>
    </source>
</evidence>
<dbReference type="SUPFAM" id="SSF161093">
    <property type="entry name" value="MgtE membrane domain-like"/>
    <property type="match status" value="1"/>
</dbReference>
<keyword evidence="6 9" id="KW-1133">Transmembrane helix</keyword>
<dbReference type="GO" id="GO:0046872">
    <property type="term" value="F:metal ion binding"/>
    <property type="evidence" value="ECO:0007669"/>
    <property type="project" value="UniProtKB-KW"/>
</dbReference>
<comment type="subunit">
    <text evidence="9">Homodimer.</text>
</comment>
<evidence type="ECO:0000256" key="7">
    <source>
        <dbReference type="ARBA" id="ARBA00023136"/>
    </source>
</evidence>
<accession>A0A1T4JMA7</accession>
<keyword evidence="3 9" id="KW-0813">Transport</keyword>
<dbReference type="SUPFAM" id="SSF54631">
    <property type="entry name" value="CBS-domain pair"/>
    <property type="match status" value="1"/>
</dbReference>
<dbReference type="InterPro" id="IPR006668">
    <property type="entry name" value="Mg_transptr_MgtE_intracell_dom"/>
</dbReference>
<keyword evidence="4 9" id="KW-0812">Transmembrane</keyword>